<comment type="caution">
    <text evidence="1">The sequence shown here is derived from an EMBL/GenBank/DDBJ whole genome shotgun (WGS) entry which is preliminary data.</text>
</comment>
<name>A0AA39KH58_ARMTA</name>
<dbReference type="RefSeq" id="XP_060331008.1">
    <property type="nucleotide sequence ID" value="XM_060473077.1"/>
</dbReference>
<evidence type="ECO:0000313" key="2">
    <source>
        <dbReference type="Proteomes" id="UP001175211"/>
    </source>
</evidence>
<proteinExistence type="predicted"/>
<organism evidence="1 2">
    <name type="scientific">Armillaria tabescens</name>
    <name type="common">Ringless honey mushroom</name>
    <name type="synonym">Agaricus tabescens</name>
    <dbReference type="NCBI Taxonomy" id="1929756"/>
    <lineage>
        <taxon>Eukaryota</taxon>
        <taxon>Fungi</taxon>
        <taxon>Dikarya</taxon>
        <taxon>Basidiomycota</taxon>
        <taxon>Agaricomycotina</taxon>
        <taxon>Agaricomycetes</taxon>
        <taxon>Agaricomycetidae</taxon>
        <taxon>Agaricales</taxon>
        <taxon>Marasmiineae</taxon>
        <taxon>Physalacriaceae</taxon>
        <taxon>Desarmillaria</taxon>
    </lineage>
</organism>
<keyword evidence="2" id="KW-1185">Reference proteome</keyword>
<accession>A0AA39KH58</accession>
<dbReference type="EMBL" id="JAUEPS010000016">
    <property type="protein sequence ID" value="KAK0458758.1"/>
    <property type="molecule type" value="Genomic_DNA"/>
</dbReference>
<evidence type="ECO:0000313" key="1">
    <source>
        <dbReference type="EMBL" id="KAK0458758.1"/>
    </source>
</evidence>
<gene>
    <name evidence="1" type="ORF">EV420DRAFT_1540361</name>
</gene>
<protein>
    <submittedName>
        <fullName evidence="1">Uncharacterized protein</fullName>
    </submittedName>
</protein>
<dbReference type="AlphaFoldDB" id="A0AA39KH58"/>
<dbReference type="GeneID" id="85356625"/>
<reference evidence="1" key="1">
    <citation type="submission" date="2023-06" db="EMBL/GenBank/DDBJ databases">
        <authorList>
            <consortium name="Lawrence Berkeley National Laboratory"/>
            <person name="Ahrendt S."/>
            <person name="Sahu N."/>
            <person name="Indic B."/>
            <person name="Wong-Bajracharya J."/>
            <person name="Merenyi Z."/>
            <person name="Ke H.-M."/>
            <person name="Monk M."/>
            <person name="Kocsube S."/>
            <person name="Drula E."/>
            <person name="Lipzen A."/>
            <person name="Balint B."/>
            <person name="Henrissat B."/>
            <person name="Andreopoulos B."/>
            <person name="Martin F.M."/>
            <person name="Harder C.B."/>
            <person name="Rigling D."/>
            <person name="Ford K.L."/>
            <person name="Foster G.D."/>
            <person name="Pangilinan J."/>
            <person name="Papanicolaou A."/>
            <person name="Barry K."/>
            <person name="LaButti K."/>
            <person name="Viragh M."/>
            <person name="Koriabine M."/>
            <person name="Yan M."/>
            <person name="Riley R."/>
            <person name="Champramary S."/>
            <person name="Plett K.L."/>
            <person name="Tsai I.J."/>
            <person name="Slot J."/>
            <person name="Sipos G."/>
            <person name="Plett J."/>
            <person name="Nagy L.G."/>
            <person name="Grigoriev I.V."/>
        </authorList>
    </citation>
    <scope>NUCLEOTIDE SEQUENCE</scope>
    <source>
        <strain evidence="1">CCBAS 213</strain>
    </source>
</reference>
<dbReference type="Proteomes" id="UP001175211">
    <property type="component" value="Unassembled WGS sequence"/>
</dbReference>
<sequence>MTTASSSLSFTFRVVFLAPSLSRHRDSLTDRFHNISRENIILFRPTILREVPQLPNESINDDLRCSYGMVSVSQDDGNGY</sequence>